<dbReference type="AlphaFoldDB" id="A0ABD3NAB2"/>
<sequence>MIVGFGDRGLDGPHQSNAVRKSSWPPGQAIVAIADRMRRLSSDDDAAPVCRSRAKPDPPTRQDKGAGPTQKGSVSRDPPAKSTRKTTHKELGGVKGRSRQEDKSMHKRLDQVIVEFPKERRINSTVRAKEQGVAARISLSGRSLDFMSLTDATSCLEKQSEWQHSMPNSHAFTRKHRKFENELDWSQTSIDWGGEDDDTNYEKIFDSDQNDVMTHFDRATSQTRAESMTSLNDSIRSFLSIR</sequence>
<dbReference type="Proteomes" id="UP001530315">
    <property type="component" value="Unassembled WGS sequence"/>
</dbReference>
<organism evidence="2 3">
    <name type="scientific">Stephanodiscus triporus</name>
    <dbReference type="NCBI Taxonomy" id="2934178"/>
    <lineage>
        <taxon>Eukaryota</taxon>
        <taxon>Sar</taxon>
        <taxon>Stramenopiles</taxon>
        <taxon>Ochrophyta</taxon>
        <taxon>Bacillariophyta</taxon>
        <taxon>Coscinodiscophyceae</taxon>
        <taxon>Thalassiosirophycidae</taxon>
        <taxon>Stephanodiscales</taxon>
        <taxon>Stephanodiscaceae</taxon>
        <taxon>Stephanodiscus</taxon>
    </lineage>
</organism>
<comment type="caution">
    <text evidence="2">The sequence shown here is derived from an EMBL/GenBank/DDBJ whole genome shotgun (WGS) entry which is preliminary data.</text>
</comment>
<evidence type="ECO:0000313" key="2">
    <source>
        <dbReference type="EMBL" id="KAL3772574.1"/>
    </source>
</evidence>
<keyword evidence="3" id="KW-1185">Reference proteome</keyword>
<name>A0ABD3NAB2_9STRA</name>
<accession>A0ABD3NAB2</accession>
<feature type="compositionally biased region" description="Basic and acidic residues" evidence="1">
    <location>
        <begin position="54"/>
        <end position="64"/>
    </location>
</feature>
<evidence type="ECO:0000256" key="1">
    <source>
        <dbReference type="SAM" id="MobiDB-lite"/>
    </source>
</evidence>
<feature type="compositionally biased region" description="Basic and acidic residues" evidence="1">
    <location>
        <begin position="88"/>
        <end position="109"/>
    </location>
</feature>
<protein>
    <submittedName>
        <fullName evidence="2">Uncharacterized protein</fullName>
    </submittedName>
</protein>
<reference evidence="2 3" key="1">
    <citation type="submission" date="2024-10" db="EMBL/GenBank/DDBJ databases">
        <title>Updated reference genomes for cyclostephanoid diatoms.</title>
        <authorList>
            <person name="Roberts W.R."/>
            <person name="Alverson A.J."/>
        </authorList>
    </citation>
    <scope>NUCLEOTIDE SEQUENCE [LARGE SCALE GENOMIC DNA]</scope>
    <source>
        <strain evidence="2 3">AJA276-08</strain>
    </source>
</reference>
<feature type="region of interest" description="Disordered" evidence="1">
    <location>
        <begin position="1"/>
        <end position="109"/>
    </location>
</feature>
<evidence type="ECO:0000313" key="3">
    <source>
        <dbReference type="Proteomes" id="UP001530315"/>
    </source>
</evidence>
<dbReference type="EMBL" id="JALLAZ020001574">
    <property type="protein sequence ID" value="KAL3772574.1"/>
    <property type="molecule type" value="Genomic_DNA"/>
</dbReference>
<proteinExistence type="predicted"/>
<gene>
    <name evidence="2" type="ORF">ACHAW5_005317</name>
</gene>